<protein>
    <submittedName>
        <fullName evidence="1">Uncharacterized protein</fullName>
    </submittedName>
</protein>
<accession>A0A8J7P916</accession>
<name>A0A8J7P916_9BACT</name>
<gene>
    <name evidence="1" type="ORF">J0M35_12005</name>
</gene>
<evidence type="ECO:0000313" key="1">
    <source>
        <dbReference type="EMBL" id="MBN8661081.1"/>
    </source>
</evidence>
<dbReference type="Proteomes" id="UP000664277">
    <property type="component" value="Unassembled WGS sequence"/>
</dbReference>
<sequence>MNQNPELEPIRFDVFNGVSEGLRKLRMNFIRTPGPKLAEYKKNRAALNELIDDFLDDLPQDASIDALSEAINHLAHRLNSQKLLYKPESDSFWGDAAKAICKSEG</sequence>
<dbReference type="AlphaFoldDB" id="A0A8J7P916"/>
<reference evidence="1" key="1">
    <citation type="submission" date="2021-02" db="EMBL/GenBank/DDBJ databases">
        <title>Genome-Resolved Metagenomics of a Microbial Community Performing Photosynthetic Biological Nutrient Removal.</title>
        <authorList>
            <person name="Mcdaniel E.A."/>
        </authorList>
    </citation>
    <scope>NUCLEOTIDE SEQUENCE</scope>
    <source>
        <strain evidence="1">UWPOB_OBS1</strain>
    </source>
</reference>
<organism evidence="1 2">
    <name type="scientific">Candidatus Obscuribacter phosphatis</name>
    <dbReference type="NCBI Taxonomy" id="1906157"/>
    <lineage>
        <taxon>Bacteria</taxon>
        <taxon>Bacillati</taxon>
        <taxon>Candidatus Melainabacteria</taxon>
        <taxon>Candidatus Obscuribacterales</taxon>
        <taxon>Candidatus Obscuribacteraceae</taxon>
        <taxon>Candidatus Obscuribacter</taxon>
    </lineage>
</organism>
<evidence type="ECO:0000313" key="2">
    <source>
        <dbReference type="Proteomes" id="UP000664277"/>
    </source>
</evidence>
<dbReference type="EMBL" id="JAFLCK010000016">
    <property type="protein sequence ID" value="MBN8661081.1"/>
    <property type="molecule type" value="Genomic_DNA"/>
</dbReference>
<proteinExistence type="predicted"/>
<comment type="caution">
    <text evidence="1">The sequence shown here is derived from an EMBL/GenBank/DDBJ whole genome shotgun (WGS) entry which is preliminary data.</text>
</comment>